<dbReference type="InterPro" id="IPR030184">
    <property type="entry name" value="WAT1-related"/>
</dbReference>
<feature type="transmembrane region" description="Helical" evidence="6">
    <location>
        <begin position="139"/>
        <end position="157"/>
    </location>
</feature>
<sequence>MVVGGGSGGEAWKAQGAMVMVQILSGGYHVITKVALNDGVNQIVFCVFRDLLALSILFPLAFFRERRVRPPISKSLLVTFFFLGLTGIFGNQLLFLFGLSYTSPTYAAAIQPSIPVFTFILATLTGTETVNLFRVEGQMKVAGTVVCVFGAVLMAVFKGPAIFGFREEHGTHGEISAKGQPEPVGWIVAKFMEFGLESFHLGVLCLIGNCMCMATYLAIQAPVLKKYPASLSVTAYSYFFGAVLMVTAALFMTNDSTGWSLNRSEFLAITYAGIVASALNYGLLTWSNKILGPALVALYVPLQPAASAFLSLVFLGSPIYLGSVLGGLLIIAGLYLVTWASFKEKLAAVGIVSHISRSSEQLIPRESPISKIHQRTHIFSAASSPVYKGLD</sequence>
<dbReference type="InterPro" id="IPR000620">
    <property type="entry name" value="EamA_dom"/>
</dbReference>
<name>A0AAW1J6W0_SAPOF</name>
<gene>
    <name evidence="8" type="ORF">RND81_08G153100</name>
</gene>
<keyword evidence="3 6" id="KW-0812">Transmembrane</keyword>
<keyword evidence="9" id="KW-1185">Reference proteome</keyword>
<protein>
    <recommendedName>
        <fullName evidence="6">WAT1-related protein</fullName>
    </recommendedName>
</protein>
<evidence type="ECO:0000313" key="8">
    <source>
        <dbReference type="EMBL" id="KAK9699107.1"/>
    </source>
</evidence>
<feature type="domain" description="EamA" evidence="7">
    <location>
        <begin position="201"/>
        <end position="338"/>
    </location>
</feature>
<feature type="transmembrane region" description="Helical" evidence="6">
    <location>
        <begin position="290"/>
        <end position="313"/>
    </location>
</feature>
<evidence type="ECO:0000256" key="2">
    <source>
        <dbReference type="ARBA" id="ARBA00007635"/>
    </source>
</evidence>
<keyword evidence="5 6" id="KW-0472">Membrane</keyword>
<feature type="transmembrane region" description="Helical" evidence="6">
    <location>
        <begin position="75"/>
        <end position="99"/>
    </location>
</feature>
<proteinExistence type="inferred from homology"/>
<accession>A0AAW1J6W0</accession>
<dbReference type="EMBL" id="JBDFQZ010000008">
    <property type="protein sequence ID" value="KAK9699107.1"/>
    <property type="molecule type" value="Genomic_DNA"/>
</dbReference>
<feature type="transmembrane region" description="Helical" evidence="6">
    <location>
        <begin position="231"/>
        <end position="252"/>
    </location>
</feature>
<comment type="similarity">
    <text evidence="2 6">Belongs to the drug/metabolite transporter (DMT) superfamily. Plant drug/metabolite exporter (P-DME) (TC 2.A.7.4) family.</text>
</comment>
<dbReference type="SUPFAM" id="SSF103481">
    <property type="entry name" value="Multidrug resistance efflux transporter EmrE"/>
    <property type="match status" value="2"/>
</dbReference>
<dbReference type="GO" id="GO:0022857">
    <property type="term" value="F:transmembrane transporter activity"/>
    <property type="evidence" value="ECO:0007669"/>
    <property type="project" value="InterPro"/>
</dbReference>
<reference evidence="8" key="1">
    <citation type="submission" date="2024-03" db="EMBL/GenBank/DDBJ databases">
        <title>WGS assembly of Saponaria officinalis var. Norfolk2.</title>
        <authorList>
            <person name="Jenkins J."/>
            <person name="Shu S."/>
            <person name="Grimwood J."/>
            <person name="Barry K."/>
            <person name="Goodstein D."/>
            <person name="Schmutz J."/>
            <person name="Leebens-Mack J."/>
            <person name="Osbourn A."/>
        </authorList>
    </citation>
    <scope>NUCLEOTIDE SEQUENCE [LARGE SCALE GENOMIC DNA]</scope>
    <source>
        <strain evidence="8">JIC</strain>
    </source>
</reference>
<evidence type="ECO:0000256" key="6">
    <source>
        <dbReference type="RuleBase" id="RU363077"/>
    </source>
</evidence>
<dbReference type="AlphaFoldDB" id="A0AAW1J6W0"/>
<evidence type="ECO:0000256" key="5">
    <source>
        <dbReference type="ARBA" id="ARBA00023136"/>
    </source>
</evidence>
<dbReference type="PANTHER" id="PTHR31218">
    <property type="entry name" value="WAT1-RELATED PROTEIN"/>
    <property type="match status" value="1"/>
</dbReference>
<dbReference type="Proteomes" id="UP001443914">
    <property type="component" value="Unassembled WGS sequence"/>
</dbReference>
<feature type="transmembrane region" description="Helical" evidence="6">
    <location>
        <begin position="319"/>
        <end position="337"/>
    </location>
</feature>
<feature type="transmembrane region" description="Helical" evidence="6">
    <location>
        <begin position="199"/>
        <end position="219"/>
    </location>
</feature>
<comment type="subcellular location">
    <subcellularLocation>
        <location evidence="1 6">Membrane</location>
        <topology evidence="1 6">Multi-pass membrane protein</topology>
    </subcellularLocation>
</comment>
<feature type="transmembrane region" description="Helical" evidence="6">
    <location>
        <begin position="105"/>
        <end position="127"/>
    </location>
</feature>
<evidence type="ECO:0000256" key="1">
    <source>
        <dbReference type="ARBA" id="ARBA00004141"/>
    </source>
</evidence>
<keyword evidence="4 6" id="KW-1133">Transmembrane helix</keyword>
<evidence type="ECO:0000256" key="4">
    <source>
        <dbReference type="ARBA" id="ARBA00022989"/>
    </source>
</evidence>
<dbReference type="GO" id="GO:0016020">
    <property type="term" value="C:membrane"/>
    <property type="evidence" value="ECO:0007669"/>
    <property type="project" value="UniProtKB-SubCell"/>
</dbReference>
<evidence type="ECO:0000256" key="3">
    <source>
        <dbReference type="ARBA" id="ARBA00022692"/>
    </source>
</evidence>
<feature type="transmembrane region" description="Helical" evidence="6">
    <location>
        <begin position="42"/>
        <end position="63"/>
    </location>
</feature>
<evidence type="ECO:0000313" key="9">
    <source>
        <dbReference type="Proteomes" id="UP001443914"/>
    </source>
</evidence>
<evidence type="ECO:0000259" key="7">
    <source>
        <dbReference type="Pfam" id="PF00892"/>
    </source>
</evidence>
<dbReference type="InterPro" id="IPR037185">
    <property type="entry name" value="EmrE-like"/>
</dbReference>
<comment type="caution">
    <text evidence="8">The sequence shown here is derived from an EMBL/GenBank/DDBJ whole genome shotgun (WGS) entry which is preliminary data.</text>
</comment>
<organism evidence="8 9">
    <name type="scientific">Saponaria officinalis</name>
    <name type="common">Common soapwort</name>
    <name type="synonym">Lychnis saponaria</name>
    <dbReference type="NCBI Taxonomy" id="3572"/>
    <lineage>
        <taxon>Eukaryota</taxon>
        <taxon>Viridiplantae</taxon>
        <taxon>Streptophyta</taxon>
        <taxon>Embryophyta</taxon>
        <taxon>Tracheophyta</taxon>
        <taxon>Spermatophyta</taxon>
        <taxon>Magnoliopsida</taxon>
        <taxon>eudicotyledons</taxon>
        <taxon>Gunneridae</taxon>
        <taxon>Pentapetalae</taxon>
        <taxon>Caryophyllales</taxon>
        <taxon>Caryophyllaceae</taxon>
        <taxon>Caryophylleae</taxon>
        <taxon>Saponaria</taxon>
    </lineage>
</organism>
<dbReference type="Pfam" id="PF00892">
    <property type="entry name" value="EamA"/>
    <property type="match status" value="2"/>
</dbReference>
<feature type="domain" description="EamA" evidence="7">
    <location>
        <begin position="18"/>
        <end position="154"/>
    </location>
</feature>
<feature type="transmembrane region" description="Helical" evidence="6">
    <location>
        <begin position="264"/>
        <end position="283"/>
    </location>
</feature>